<gene>
    <name evidence="1" type="ORF">GCM10007291_22420</name>
</gene>
<comment type="caution">
    <text evidence="1">The sequence shown here is derived from an EMBL/GenBank/DDBJ whole genome shotgun (WGS) entry which is preliminary data.</text>
</comment>
<keyword evidence="2" id="KW-1185">Reference proteome</keyword>
<evidence type="ECO:0000313" key="2">
    <source>
        <dbReference type="Proteomes" id="UP000658305"/>
    </source>
</evidence>
<evidence type="ECO:0000313" key="1">
    <source>
        <dbReference type="EMBL" id="GHC22470.1"/>
    </source>
</evidence>
<name>A0ABQ3FG04_9RHOB</name>
<accession>A0ABQ3FG04</accession>
<dbReference type="Proteomes" id="UP000658305">
    <property type="component" value="Unassembled WGS sequence"/>
</dbReference>
<dbReference type="RefSeq" id="WP_189381025.1">
    <property type="nucleotide sequence ID" value="NZ_BMYI01000005.1"/>
</dbReference>
<protein>
    <submittedName>
        <fullName evidence="1">Uncharacterized protein</fullName>
    </submittedName>
</protein>
<sequence>MPDAAIDRDVLITAGRALGRIDLYGPRGLTLLSLDEIEAMALALVILGLVAIPPHQIMPPERLIVERN</sequence>
<reference evidence="2" key="1">
    <citation type="journal article" date="2019" name="Int. J. Syst. Evol. Microbiol.">
        <title>The Global Catalogue of Microorganisms (GCM) 10K type strain sequencing project: providing services to taxonomists for standard genome sequencing and annotation.</title>
        <authorList>
            <consortium name="The Broad Institute Genomics Platform"/>
            <consortium name="The Broad Institute Genome Sequencing Center for Infectious Disease"/>
            <person name="Wu L."/>
            <person name="Ma J."/>
        </authorList>
    </citation>
    <scope>NUCLEOTIDE SEQUENCE [LARGE SCALE GENOMIC DNA]</scope>
    <source>
        <strain evidence="2">KCTC 23298</strain>
    </source>
</reference>
<dbReference type="EMBL" id="BMYI01000005">
    <property type="protein sequence ID" value="GHC22470.1"/>
    <property type="molecule type" value="Genomic_DNA"/>
</dbReference>
<proteinExistence type="predicted"/>
<organism evidence="1 2">
    <name type="scientific">Gemmobacter nanjingensis</name>
    <dbReference type="NCBI Taxonomy" id="488454"/>
    <lineage>
        <taxon>Bacteria</taxon>
        <taxon>Pseudomonadati</taxon>
        <taxon>Pseudomonadota</taxon>
        <taxon>Alphaproteobacteria</taxon>
        <taxon>Rhodobacterales</taxon>
        <taxon>Paracoccaceae</taxon>
        <taxon>Gemmobacter</taxon>
    </lineage>
</organism>